<sequence>MRFSVFALTAVALFISQVSAQDETVYHCKGAKVHLDIAAVVQFRWNLVEQVQIQRSTIMRFSVVALTALALLFSQVSAQSVFHCGLDITVHLDTAAVVPLFRESAEPALKELLVSALSSYFVSLSRSDRSK</sequence>
<feature type="chain" id="PRO_5041923105" evidence="1">
    <location>
        <begin position="21"/>
        <end position="131"/>
    </location>
</feature>
<keyword evidence="3" id="KW-1185">Reference proteome</keyword>
<feature type="signal peptide" evidence="1">
    <location>
        <begin position="1"/>
        <end position="20"/>
    </location>
</feature>
<evidence type="ECO:0000313" key="3">
    <source>
        <dbReference type="Proteomes" id="UP001213000"/>
    </source>
</evidence>
<name>A0AAD5YTT1_9AGAR</name>
<accession>A0AAD5YTT1</accession>
<proteinExistence type="predicted"/>
<organism evidence="2 3">
    <name type="scientific">Leucocoprinus birnbaumii</name>
    <dbReference type="NCBI Taxonomy" id="56174"/>
    <lineage>
        <taxon>Eukaryota</taxon>
        <taxon>Fungi</taxon>
        <taxon>Dikarya</taxon>
        <taxon>Basidiomycota</taxon>
        <taxon>Agaricomycotina</taxon>
        <taxon>Agaricomycetes</taxon>
        <taxon>Agaricomycetidae</taxon>
        <taxon>Agaricales</taxon>
        <taxon>Agaricineae</taxon>
        <taxon>Agaricaceae</taxon>
        <taxon>Leucocoprinus</taxon>
    </lineage>
</organism>
<evidence type="ECO:0000313" key="2">
    <source>
        <dbReference type="EMBL" id="KAJ3567554.1"/>
    </source>
</evidence>
<dbReference type="Proteomes" id="UP001213000">
    <property type="component" value="Unassembled WGS sequence"/>
</dbReference>
<evidence type="ECO:0000256" key="1">
    <source>
        <dbReference type="SAM" id="SignalP"/>
    </source>
</evidence>
<protein>
    <submittedName>
        <fullName evidence="2">Uncharacterized protein</fullName>
    </submittedName>
</protein>
<gene>
    <name evidence="2" type="ORF">NP233_g6290</name>
</gene>
<keyword evidence="1" id="KW-0732">Signal</keyword>
<dbReference type="EMBL" id="JANIEX010000405">
    <property type="protein sequence ID" value="KAJ3567554.1"/>
    <property type="molecule type" value="Genomic_DNA"/>
</dbReference>
<dbReference type="AlphaFoldDB" id="A0AAD5YTT1"/>
<comment type="caution">
    <text evidence="2">The sequence shown here is derived from an EMBL/GenBank/DDBJ whole genome shotgun (WGS) entry which is preliminary data.</text>
</comment>
<reference evidence="2" key="1">
    <citation type="submission" date="2022-07" db="EMBL/GenBank/DDBJ databases">
        <title>Genome Sequence of Leucocoprinus birnbaumii.</title>
        <authorList>
            <person name="Buettner E."/>
        </authorList>
    </citation>
    <scope>NUCLEOTIDE SEQUENCE</scope>
    <source>
        <strain evidence="2">VT141</strain>
    </source>
</reference>